<feature type="transmembrane region" description="Helical" evidence="1">
    <location>
        <begin position="95"/>
        <end position="121"/>
    </location>
</feature>
<dbReference type="EMBL" id="LNXT01000019">
    <property type="protein sequence ID" value="KTC71633.1"/>
    <property type="molecule type" value="Genomic_DNA"/>
</dbReference>
<dbReference type="EMBL" id="UGNW01000001">
    <property type="protein sequence ID" value="STX32530.1"/>
    <property type="molecule type" value="Genomic_DNA"/>
</dbReference>
<feature type="transmembrane region" description="Helical" evidence="1">
    <location>
        <begin position="289"/>
        <end position="308"/>
    </location>
</feature>
<feature type="domain" description="Heparan-alpha-glucosaminide N-acetyltransferase catalytic" evidence="2">
    <location>
        <begin position="47"/>
        <end position="294"/>
    </location>
</feature>
<feature type="transmembrane region" description="Helical" evidence="1">
    <location>
        <begin position="339"/>
        <end position="359"/>
    </location>
</feature>
<dbReference type="PANTHER" id="PTHR40407">
    <property type="entry name" value="MEMBRANE PROTEIN-LIKE PROTEIN"/>
    <property type="match status" value="1"/>
</dbReference>
<dbReference type="Proteomes" id="UP000255066">
    <property type="component" value="Unassembled WGS sequence"/>
</dbReference>
<dbReference type="AlphaFoldDB" id="A0A378ICH1"/>
<feature type="transmembrane region" description="Helical" evidence="1">
    <location>
        <begin position="380"/>
        <end position="400"/>
    </location>
</feature>
<feature type="transmembrane region" description="Helical" evidence="1">
    <location>
        <begin position="205"/>
        <end position="224"/>
    </location>
</feature>
<dbReference type="Pfam" id="PF07786">
    <property type="entry name" value="HGSNAT_cat"/>
    <property type="match status" value="1"/>
</dbReference>
<sequence>MGLGSIQFLWNFNKDIILNFLPENQAALSQAALSNEAKIQTGAQASRFGALDIQRGMIMMLMAFSHGREYLGGEHYSNYHLDASPAWKGDFWLDFFQQVGVSSIVAGGFFMMMGIGIYFLWQSRLKEGYPPNEVWRYLMTRGAVMLTVQFTIMAVFETISSPHFYLYVGVLYGLGICMMLAACCLRLLESIKQTAWGKAYSTVDYWLPLVIAAGIIIINQLVMLQTQAADVSPGWGKIILLLGGTYTINGIDVDFDFMPFPWFPAVAFGLVIGKIISRRDDQSIKLLQWIAFSLLAAWFLLKTAYLQGSISWGDYKTLVSGEHLDWRSYFCSNKYPPSLSYFLFAWGINLLGILTWFKLENRLGHVPLLLQPLKTFGQCALFFFVCHWYVYYLISVLLPARLTSAGGLLGFWLIGLLLLYPACYFYRNFKMTKPKASLWRMF</sequence>
<dbReference type="Proteomes" id="UP000054735">
    <property type="component" value="Unassembled WGS sequence"/>
</dbReference>
<dbReference type="InterPro" id="IPR012429">
    <property type="entry name" value="HGSNAT_cat"/>
</dbReference>
<reference evidence="3 5" key="1">
    <citation type="submission" date="2015-11" db="EMBL/GenBank/DDBJ databases">
        <title>Genomic analysis of 38 Legionella species identifies large and diverse effector repertoires.</title>
        <authorList>
            <person name="Burstein D."/>
            <person name="Amaro F."/>
            <person name="Zusman T."/>
            <person name="Lifshitz Z."/>
            <person name="Cohen O."/>
            <person name="Gilbert J.A."/>
            <person name="Pupko T."/>
            <person name="Shuman H.A."/>
            <person name="Segal G."/>
        </authorList>
    </citation>
    <scope>NUCLEOTIDE SEQUENCE [LARGE SCALE GENOMIC DNA]</scope>
    <source>
        <strain evidence="3 5">CDC#1407-AL-14</strain>
    </source>
</reference>
<accession>A0A378ICH1</accession>
<feature type="transmembrane region" description="Helical" evidence="1">
    <location>
        <begin position="142"/>
        <end position="159"/>
    </location>
</feature>
<evidence type="ECO:0000313" key="6">
    <source>
        <dbReference type="Proteomes" id="UP000255066"/>
    </source>
</evidence>
<evidence type="ECO:0000313" key="4">
    <source>
        <dbReference type="EMBL" id="STX32530.1"/>
    </source>
</evidence>
<keyword evidence="5" id="KW-1185">Reference proteome</keyword>
<organism evidence="4 6">
    <name type="scientific">Legionella birminghamensis</name>
    <dbReference type="NCBI Taxonomy" id="28083"/>
    <lineage>
        <taxon>Bacteria</taxon>
        <taxon>Pseudomonadati</taxon>
        <taxon>Pseudomonadota</taxon>
        <taxon>Gammaproteobacteria</taxon>
        <taxon>Legionellales</taxon>
        <taxon>Legionellaceae</taxon>
        <taxon>Legionella</taxon>
    </lineage>
</organism>
<evidence type="ECO:0000313" key="3">
    <source>
        <dbReference type="EMBL" id="KTC71633.1"/>
    </source>
</evidence>
<reference evidence="4 6" key="2">
    <citation type="submission" date="2018-06" db="EMBL/GenBank/DDBJ databases">
        <authorList>
            <consortium name="Pathogen Informatics"/>
            <person name="Doyle S."/>
        </authorList>
    </citation>
    <scope>NUCLEOTIDE SEQUENCE [LARGE SCALE GENOMIC DNA]</scope>
    <source>
        <strain evidence="4 6">NCTC12437</strain>
    </source>
</reference>
<keyword evidence="1" id="KW-0472">Membrane</keyword>
<keyword evidence="1" id="KW-1133">Transmembrane helix</keyword>
<evidence type="ECO:0000256" key="1">
    <source>
        <dbReference type="SAM" id="Phobius"/>
    </source>
</evidence>
<proteinExistence type="predicted"/>
<dbReference type="PANTHER" id="PTHR40407:SF1">
    <property type="entry name" value="HEPARAN-ALPHA-GLUCOSAMINIDE N-ACETYLTRANSFERASE CATALYTIC DOMAIN-CONTAINING PROTEIN"/>
    <property type="match status" value="1"/>
</dbReference>
<evidence type="ECO:0000313" key="5">
    <source>
        <dbReference type="Proteomes" id="UP000054735"/>
    </source>
</evidence>
<keyword evidence="1" id="KW-0812">Transmembrane</keyword>
<feature type="transmembrane region" description="Helical" evidence="1">
    <location>
        <begin position="260"/>
        <end position="277"/>
    </location>
</feature>
<evidence type="ECO:0000259" key="2">
    <source>
        <dbReference type="Pfam" id="PF07786"/>
    </source>
</evidence>
<dbReference type="STRING" id="28083.Lbir_1488"/>
<feature type="transmembrane region" description="Helical" evidence="1">
    <location>
        <begin position="406"/>
        <end position="426"/>
    </location>
</feature>
<gene>
    <name evidence="3" type="ORF">Lbir_1488</name>
    <name evidence="4" type="ORF">NCTC12437_02321</name>
</gene>
<feature type="transmembrane region" description="Helical" evidence="1">
    <location>
        <begin position="165"/>
        <end position="185"/>
    </location>
</feature>
<name>A0A378ICH1_9GAMM</name>
<protein>
    <submittedName>
        <fullName evidence="4">Predicted membrane protein</fullName>
    </submittedName>
</protein>